<reference evidence="2 3" key="1">
    <citation type="submission" date="2023-07" db="EMBL/GenBank/DDBJ databases">
        <authorList>
            <person name="Lian W.-H."/>
        </authorList>
    </citation>
    <scope>NUCLEOTIDE SEQUENCE [LARGE SCALE GENOMIC DNA]</scope>
    <source>
        <strain evidence="2 3">SYSU DXS3180</strain>
    </source>
</reference>
<dbReference type="RefSeq" id="WP_369328013.1">
    <property type="nucleotide sequence ID" value="NZ_JAULBC010000001.1"/>
</dbReference>
<keyword evidence="1" id="KW-0732">Signal</keyword>
<evidence type="ECO:0000256" key="1">
    <source>
        <dbReference type="SAM" id="SignalP"/>
    </source>
</evidence>
<feature type="signal peptide" evidence="1">
    <location>
        <begin position="1"/>
        <end position="20"/>
    </location>
</feature>
<comment type="caution">
    <text evidence="2">The sequence shown here is derived from an EMBL/GenBank/DDBJ whole genome shotgun (WGS) entry which is preliminary data.</text>
</comment>
<protein>
    <recommendedName>
        <fullName evidence="4">FimB/Mfa2 family fimbrial subunit</fullName>
    </recommendedName>
</protein>
<sequence>MKAKLPLLFIVCTVAVLGCAKSTNKPDVQNEPNSGDKQVLHRVSLNLGKFEVDYARKANAKEMSAAEYLQYLSYSIFDSTGKRVHGIEQRSFAPPYLPVTGVISDSLPSGMYTVVLAGMKIDNDSSMFIKSPENIMTMQIQNRRALWYGGSNIFYKKFALRVSNSDTSLSSIKLDKITGKLELNLLDSALPANVYGVSLEFRNTPAFFNVGNELVSNVDTLNRYYFWPAPGHVFPDMSSFHIGSENRLVVTIRAYDRQGALLKEKVVGGVIIYKNKRTILSGKLFPGPADVEIPVTVDPDFPETTYQTF</sequence>
<organism evidence="2 3">
    <name type="scientific">Danxiaibacter flavus</name>
    <dbReference type="NCBI Taxonomy" id="3049108"/>
    <lineage>
        <taxon>Bacteria</taxon>
        <taxon>Pseudomonadati</taxon>
        <taxon>Bacteroidota</taxon>
        <taxon>Chitinophagia</taxon>
        <taxon>Chitinophagales</taxon>
        <taxon>Chitinophagaceae</taxon>
        <taxon>Danxiaibacter</taxon>
    </lineage>
</organism>
<keyword evidence="3" id="KW-1185">Reference proteome</keyword>
<gene>
    <name evidence="2" type="ORF">QTN47_03885</name>
</gene>
<accession>A0ABV3Z9S4</accession>
<feature type="chain" id="PRO_5047458764" description="FimB/Mfa2 family fimbrial subunit" evidence="1">
    <location>
        <begin position="21"/>
        <end position="309"/>
    </location>
</feature>
<name>A0ABV3Z9S4_9BACT</name>
<dbReference type="Proteomes" id="UP001560573">
    <property type="component" value="Unassembled WGS sequence"/>
</dbReference>
<dbReference type="EMBL" id="JAULBC010000001">
    <property type="protein sequence ID" value="MEX6686617.1"/>
    <property type="molecule type" value="Genomic_DNA"/>
</dbReference>
<evidence type="ECO:0000313" key="2">
    <source>
        <dbReference type="EMBL" id="MEX6686617.1"/>
    </source>
</evidence>
<evidence type="ECO:0008006" key="4">
    <source>
        <dbReference type="Google" id="ProtNLM"/>
    </source>
</evidence>
<dbReference type="PROSITE" id="PS51257">
    <property type="entry name" value="PROKAR_LIPOPROTEIN"/>
    <property type="match status" value="1"/>
</dbReference>
<proteinExistence type="predicted"/>
<evidence type="ECO:0000313" key="3">
    <source>
        <dbReference type="Proteomes" id="UP001560573"/>
    </source>
</evidence>